<dbReference type="PROSITE" id="PS00061">
    <property type="entry name" value="ADH_SHORT"/>
    <property type="match status" value="1"/>
</dbReference>
<dbReference type="Proteomes" id="UP000194000">
    <property type="component" value="Unassembled WGS sequence"/>
</dbReference>
<dbReference type="InterPro" id="IPR002347">
    <property type="entry name" value="SDR_fam"/>
</dbReference>
<dbReference type="Gene3D" id="3.40.50.720">
    <property type="entry name" value="NAD(P)-binding Rossmann-like Domain"/>
    <property type="match status" value="1"/>
</dbReference>
<evidence type="ECO:0000256" key="2">
    <source>
        <dbReference type="ARBA" id="ARBA00023002"/>
    </source>
</evidence>
<protein>
    <recommendedName>
        <fullName evidence="5">Short-chain dehydrogenase</fullName>
    </recommendedName>
</protein>
<dbReference type="PANTHER" id="PTHR24321:SF14">
    <property type="entry name" value="SHORT-CHAIN TYPE DEHYDROGENASE_REDUCTASE BLR2146-RELATED"/>
    <property type="match status" value="1"/>
</dbReference>
<evidence type="ECO:0000256" key="1">
    <source>
        <dbReference type="ARBA" id="ARBA00006484"/>
    </source>
</evidence>
<dbReference type="FunFam" id="3.40.50.720:FF:000084">
    <property type="entry name" value="Short-chain dehydrogenase reductase"/>
    <property type="match status" value="1"/>
</dbReference>
<dbReference type="EMBL" id="LQOW01000034">
    <property type="protein sequence ID" value="ORV55538.1"/>
    <property type="molecule type" value="Genomic_DNA"/>
</dbReference>
<dbReference type="InterPro" id="IPR020904">
    <property type="entry name" value="Sc_DH/Rdtase_CS"/>
</dbReference>
<organism evidence="3 4">
    <name type="scientific">Mycobacterium fragae</name>
    <dbReference type="NCBI Taxonomy" id="1260918"/>
    <lineage>
        <taxon>Bacteria</taxon>
        <taxon>Bacillati</taxon>
        <taxon>Actinomycetota</taxon>
        <taxon>Actinomycetes</taxon>
        <taxon>Mycobacteriales</taxon>
        <taxon>Mycobacteriaceae</taxon>
        <taxon>Mycobacterium</taxon>
    </lineage>
</organism>
<comment type="similarity">
    <text evidence="1">Belongs to the short-chain dehydrogenases/reductases (SDR) family.</text>
</comment>
<dbReference type="GO" id="GO:0016491">
    <property type="term" value="F:oxidoreductase activity"/>
    <property type="evidence" value="ECO:0007669"/>
    <property type="project" value="UniProtKB-KW"/>
</dbReference>
<keyword evidence="4" id="KW-1185">Reference proteome</keyword>
<gene>
    <name evidence="3" type="ORF">AWC06_03810</name>
</gene>
<evidence type="ECO:0000313" key="4">
    <source>
        <dbReference type="Proteomes" id="UP000194000"/>
    </source>
</evidence>
<reference evidence="3 4" key="1">
    <citation type="submission" date="2016-01" db="EMBL/GenBank/DDBJ databases">
        <title>The new phylogeny of the genus Mycobacterium.</title>
        <authorList>
            <person name="Tarcisio F."/>
            <person name="Conor M."/>
            <person name="Antonella G."/>
            <person name="Elisabetta G."/>
            <person name="Giulia F.S."/>
            <person name="Sara T."/>
            <person name="Anna F."/>
            <person name="Clotilde B."/>
            <person name="Roberto B."/>
            <person name="Veronica D.S."/>
            <person name="Fabio R."/>
            <person name="Monica P."/>
            <person name="Olivier J."/>
            <person name="Enrico T."/>
            <person name="Nicola S."/>
        </authorList>
    </citation>
    <scope>NUCLEOTIDE SEQUENCE [LARGE SCALE GENOMIC DNA]</scope>
    <source>
        <strain evidence="3 4">DSM 45731</strain>
    </source>
</reference>
<dbReference type="STRING" id="1260918.AWC06_03810"/>
<keyword evidence="2" id="KW-0560">Oxidoreductase</keyword>
<proteinExistence type="inferred from homology"/>
<dbReference type="Pfam" id="PF13561">
    <property type="entry name" value="adh_short_C2"/>
    <property type="match status" value="1"/>
</dbReference>
<dbReference type="AlphaFoldDB" id="A0A1X1UFP9"/>
<accession>A0A1X1UFP9</accession>
<comment type="caution">
    <text evidence="3">The sequence shown here is derived from an EMBL/GenBank/DDBJ whole genome shotgun (WGS) entry which is preliminary data.</text>
</comment>
<sequence>MRFADRVAVITGAANGIGRATAVLLAREGAEVVAVDIEPQSLCELESSIRADGGSCTAFAADVLDAEAVEHLADFVVGEFRRADILVNSVGGSTVIPNSGVSLDSMTLDEWERVLSVNLRGTFLCCHAMVPHMKRQGSGRIVNLSSIVARGMSPRTNAAYTSCKAAITALTRKLAIELGPFGITCNATAPGVTVTKRMRERLLDSRSESEVQSMVEAIPLRRFATPEDQAKVIAFLASDDAAFVSGQTIEVTGGE</sequence>
<dbReference type="InterPro" id="IPR036291">
    <property type="entry name" value="NAD(P)-bd_dom_sf"/>
</dbReference>
<dbReference type="PRINTS" id="PR00081">
    <property type="entry name" value="GDHRDH"/>
</dbReference>
<dbReference type="PANTHER" id="PTHR24321">
    <property type="entry name" value="DEHYDROGENASES, SHORT CHAIN"/>
    <property type="match status" value="1"/>
</dbReference>
<dbReference type="SUPFAM" id="SSF51735">
    <property type="entry name" value="NAD(P)-binding Rossmann-fold domains"/>
    <property type="match status" value="1"/>
</dbReference>
<evidence type="ECO:0000313" key="3">
    <source>
        <dbReference type="EMBL" id="ORV55538.1"/>
    </source>
</evidence>
<evidence type="ECO:0008006" key="5">
    <source>
        <dbReference type="Google" id="ProtNLM"/>
    </source>
</evidence>
<dbReference type="PRINTS" id="PR00080">
    <property type="entry name" value="SDRFAMILY"/>
</dbReference>
<name>A0A1X1UFP9_9MYCO</name>
<dbReference type="RefSeq" id="WP_169715399.1">
    <property type="nucleotide sequence ID" value="NZ_JACKVI010000006.1"/>
</dbReference>